<reference evidence="2" key="1">
    <citation type="submission" date="2018-09" db="EMBL/GenBank/DDBJ databases">
        <title>The complete genome of Acinetobacter sp. strain WCHAc010005.</title>
        <authorList>
            <person name="Hu Y."/>
            <person name="Long H."/>
            <person name="Feng Y."/>
            <person name="Zong Z."/>
        </authorList>
    </citation>
    <scope>NUCLEOTIDE SEQUENCE [LARGE SCALE GENOMIC DNA]</scope>
    <source>
        <strain evidence="2">WCHAc010005</strain>
    </source>
</reference>
<proteinExistence type="predicted"/>
<evidence type="ECO:0000313" key="2">
    <source>
        <dbReference type="Proteomes" id="UP000263753"/>
    </source>
</evidence>
<dbReference type="Proteomes" id="UP000263753">
    <property type="component" value="Chromosome"/>
</dbReference>
<protein>
    <submittedName>
        <fullName evidence="1">Uncharacterized protein</fullName>
    </submittedName>
</protein>
<dbReference type="EMBL" id="CP032134">
    <property type="protein sequence ID" value="AXY57282.1"/>
    <property type="molecule type" value="Genomic_DNA"/>
</dbReference>
<organism evidence="1 2">
    <name type="scientific">Acinetobacter chinensis</name>
    <dbReference type="NCBI Taxonomy" id="2004650"/>
    <lineage>
        <taxon>Bacteria</taxon>
        <taxon>Pseudomonadati</taxon>
        <taxon>Pseudomonadota</taxon>
        <taxon>Gammaproteobacteria</taxon>
        <taxon>Moraxellales</taxon>
        <taxon>Moraxellaceae</taxon>
        <taxon>Acinetobacter</taxon>
    </lineage>
</organism>
<name>A0A3B7LWX6_9GAMM</name>
<gene>
    <name evidence="1" type="ORF">CDG60_12320</name>
</gene>
<accession>A0A3B7LWX6</accession>
<evidence type="ECO:0000313" key="1">
    <source>
        <dbReference type="EMBL" id="AXY57282.1"/>
    </source>
</evidence>
<sequence>MTKHTFDVEQIQPDAVLIIIRGEFTRFASLTDAQQFRGHLEEVSARVGKPIFFFDHSLGIEQLNDQKLAALGLQRIKD</sequence>
<dbReference type="AlphaFoldDB" id="A0A3B7LWX6"/>
<dbReference type="KEGG" id="achi:CDG60_12320"/>
<dbReference type="RefSeq" id="WP_087511766.1">
    <property type="nucleotide sequence ID" value="NZ_CP032134.1"/>
</dbReference>